<organism evidence="5 6">
    <name type="scientific">Catenulispora acidiphila (strain DSM 44928 / JCM 14897 / NBRC 102108 / NRRL B-24433 / ID139908)</name>
    <dbReference type="NCBI Taxonomy" id="479433"/>
    <lineage>
        <taxon>Bacteria</taxon>
        <taxon>Bacillati</taxon>
        <taxon>Actinomycetota</taxon>
        <taxon>Actinomycetes</taxon>
        <taxon>Catenulisporales</taxon>
        <taxon>Catenulisporaceae</taxon>
        <taxon>Catenulispora</taxon>
    </lineage>
</organism>
<dbReference type="Pfam" id="PF07228">
    <property type="entry name" value="SpoIIE"/>
    <property type="match status" value="1"/>
</dbReference>
<keyword evidence="6" id="KW-1185">Reference proteome</keyword>
<dbReference type="InParanoid" id="C7PZ92"/>
<reference evidence="5 6" key="1">
    <citation type="journal article" date="2009" name="Stand. Genomic Sci.">
        <title>Complete genome sequence of Catenulispora acidiphila type strain (ID 139908).</title>
        <authorList>
            <person name="Copeland A."/>
            <person name="Lapidus A."/>
            <person name="Glavina Del Rio T."/>
            <person name="Nolan M."/>
            <person name="Lucas S."/>
            <person name="Chen F."/>
            <person name="Tice H."/>
            <person name="Cheng J.F."/>
            <person name="Bruce D."/>
            <person name="Goodwin L."/>
            <person name="Pitluck S."/>
            <person name="Mikhailova N."/>
            <person name="Pati A."/>
            <person name="Ivanova N."/>
            <person name="Mavromatis K."/>
            <person name="Chen A."/>
            <person name="Palaniappan K."/>
            <person name="Chain P."/>
            <person name="Land M."/>
            <person name="Hauser L."/>
            <person name="Chang Y.J."/>
            <person name="Jeffries C.D."/>
            <person name="Chertkov O."/>
            <person name="Brettin T."/>
            <person name="Detter J.C."/>
            <person name="Han C."/>
            <person name="Ali Z."/>
            <person name="Tindall B.J."/>
            <person name="Goker M."/>
            <person name="Bristow J."/>
            <person name="Eisen J.A."/>
            <person name="Markowitz V."/>
            <person name="Hugenholtz P."/>
            <person name="Kyrpides N.C."/>
            <person name="Klenk H.P."/>
        </authorList>
    </citation>
    <scope>NUCLEOTIDE SEQUENCE [LARGE SCALE GENOMIC DNA]</scope>
    <source>
        <strain evidence="6">DSM 44928 / JCM 14897 / NBRC 102108 / NRRL B-24433 / ID139908</strain>
    </source>
</reference>
<dbReference type="InterPro" id="IPR052016">
    <property type="entry name" value="Bact_Sigma-Reg"/>
</dbReference>
<dbReference type="KEGG" id="cai:Caci_2632"/>
<gene>
    <name evidence="5" type="ordered locus">Caci_2632</name>
</gene>
<evidence type="ECO:0000313" key="6">
    <source>
        <dbReference type="Proteomes" id="UP000000851"/>
    </source>
</evidence>
<sequence length="427" mass="44951">MGSPGSPPPGPASGVGDGLGAPREDSAEDLYENAPCGYLSTAMDGTIVKINATLLGWLARDRDEVVGRRRFTDLLTVGGKLYHETHFAPLLQMQGEVGGVALELKTARGDRLPVLVTSKVKTGPDGEPLLIRTVVFDAHDRRSYETELLRARQEAEDAREAAEKATALVETERVRLQQLSTTLQTTLLPPDLPPVPGVEVAADYHVASVDEVGGDFYDLFRLSGDAWGFFLGDVCGKGVIAAATTSLIRYTLRATAPHVGSLPAILENLNNVLNQRYGSDLRYCTIVFGVLVPDTSGPGYSVTLASGGHPPALLLGADGKARYLPTPGGQFIGVLAQVDIATTTIRMGPGDTLLLYTDGLTEAHTIRPDRYGEEALLDFAAALAPTSAPVLVEAVSSLLDGFGDGVTDDAAILALSIPADGPKPPSS</sequence>
<feature type="region of interest" description="Disordered" evidence="3">
    <location>
        <begin position="1"/>
        <end position="25"/>
    </location>
</feature>
<evidence type="ECO:0000256" key="2">
    <source>
        <dbReference type="SAM" id="Coils"/>
    </source>
</evidence>
<dbReference type="InterPro" id="IPR000014">
    <property type="entry name" value="PAS"/>
</dbReference>
<dbReference type="Pfam" id="PF13426">
    <property type="entry name" value="PAS_9"/>
    <property type="match status" value="1"/>
</dbReference>
<evidence type="ECO:0000313" key="5">
    <source>
        <dbReference type="EMBL" id="ACU71549.1"/>
    </source>
</evidence>
<evidence type="ECO:0000256" key="1">
    <source>
        <dbReference type="ARBA" id="ARBA00022801"/>
    </source>
</evidence>
<feature type="compositionally biased region" description="Pro residues" evidence="3">
    <location>
        <begin position="1"/>
        <end position="11"/>
    </location>
</feature>
<dbReference type="Proteomes" id="UP000000851">
    <property type="component" value="Chromosome"/>
</dbReference>
<dbReference type="RefSeq" id="WP_012786842.1">
    <property type="nucleotide sequence ID" value="NC_013131.1"/>
</dbReference>
<accession>C7PZ92</accession>
<dbReference type="eggNOG" id="COG2208">
    <property type="taxonomic scope" value="Bacteria"/>
</dbReference>
<dbReference type="PANTHER" id="PTHR43156">
    <property type="entry name" value="STAGE II SPORULATION PROTEIN E-RELATED"/>
    <property type="match status" value="1"/>
</dbReference>
<evidence type="ECO:0000256" key="3">
    <source>
        <dbReference type="SAM" id="MobiDB-lite"/>
    </source>
</evidence>
<dbReference type="GO" id="GO:0016791">
    <property type="term" value="F:phosphatase activity"/>
    <property type="evidence" value="ECO:0007669"/>
    <property type="project" value="TreeGrafter"/>
</dbReference>
<dbReference type="Gene3D" id="3.30.450.20">
    <property type="entry name" value="PAS domain"/>
    <property type="match status" value="1"/>
</dbReference>
<feature type="domain" description="PPM-type phosphatase" evidence="4">
    <location>
        <begin position="195"/>
        <end position="417"/>
    </location>
</feature>
<dbReference type="STRING" id="479433.Caci_2632"/>
<dbReference type="SUPFAM" id="SSF55785">
    <property type="entry name" value="PYP-like sensor domain (PAS domain)"/>
    <property type="match status" value="1"/>
</dbReference>
<dbReference type="InterPro" id="IPR036457">
    <property type="entry name" value="PPM-type-like_dom_sf"/>
</dbReference>
<dbReference type="InterPro" id="IPR001932">
    <property type="entry name" value="PPM-type_phosphatase-like_dom"/>
</dbReference>
<dbReference type="OrthoDB" id="5241041at2"/>
<dbReference type="PANTHER" id="PTHR43156:SF2">
    <property type="entry name" value="STAGE II SPORULATION PROTEIN E"/>
    <property type="match status" value="1"/>
</dbReference>
<dbReference type="CDD" id="cd00130">
    <property type="entry name" value="PAS"/>
    <property type="match status" value="1"/>
</dbReference>
<dbReference type="SMART" id="SM00331">
    <property type="entry name" value="PP2C_SIG"/>
    <property type="match status" value="1"/>
</dbReference>
<keyword evidence="2" id="KW-0175">Coiled coil</keyword>
<evidence type="ECO:0000259" key="4">
    <source>
        <dbReference type="SMART" id="SM00331"/>
    </source>
</evidence>
<keyword evidence="1" id="KW-0378">Hydrolase</keyword>
<dbReference type="AlphaFoldDB" id="C7PZ92"/>
<dbReference type="Gene3D" id="3.60.40.10">
    <property type="entry name" value="PPM-type phosphatase domain"/>
    <property type="match status" value="1"/>
</dbReference>
<proteinExistence type="predicted"/>
<feature type="coiled-coil region" evidence="2">
    <location>
        <begin position="141"/>
        <end position="172"/>
    </location>
</feature>
<dbReference type="EMBL" id="CP001700">
    <property type="protein sequence ID" value="ACU71549.1"/>
    <property type="molecule type" value="Genomic_DNA"/>
</dbReference>
<protein>
    <submittedName>
        <fullName evidence="5">Putative PAS/PAC sensor protein</fullName>
    </submittedName>
</protein>
<dbReference type="SUPFAM" id="SSF81606">
    <property type="entry name" value="PP2C-like"/>
    <property type="match status" value="1"/>
</dbReference>
<dbReference type="InterPro" id="IPR035965">
    <property type="entry name" value="PAS-like_dom_sf"/>
</dbReference>
<name>C7PZ92_CATAD</name>
<dbReference type="HOGENOM" id="CLU_672301_0_0_11"/>